<reference evidence="1" key="1">
    <citation type="submission" date="2023-05" db="EMBL/GenBank/DDBJ databases">
        <authorList>
            <consortium name="ELIXIR-Norway"/>
        </authorList>
    </citation>
    <scope>NUCLEOTIDE SEQUENCE</scope>
</reference>
<gene>
    <name evidence="1" type="ORF">MRATA1EN22A_LOCUS23769</name>
</gene>
<dbReference type="EMBL" id="OX596088">
    <property type="protein sequence ID" value="CAN0518844.1"/>
    <property type="molecule type" value="Genomic_DNA"/>
</dbReference>
<name>A0AC59ZVY6_RANTA</name>
<reference evidence="1" key="2">
    <citation type="submission" date="2025-03" db="EMBL/GenBank/DDBJ databases">
        <authorList>
            <consortium name="ELIXIR-Norway"/>
            <consortium name="Elixir Norway"/>
        </authorList>
    </citation>
    <scope>NUCLEOTIDE SEQUENCE</scope>
</reference>
<dbReference type="Proteomes" id="UP001162501">
    <property type="component" value="Chromosome 4"/>
</dbReference>
<protein>
    <submittedName>
        <fullName evidence="1">Uncharacterized protein</fullName>
    </submittedName>
</protein>
<accession>A0AC59ZVY6</accession>
<proteinExistence type="predicted"/>
<organism evidence="1 2">
    <name type="scientific">Rangifer tarandus platyrhynchus</name>
    <name type="common">Svalbard reindeer</name>
    <dbReference type="NCBI Taxonomy" id="3082113"/>
    <lineage>
        <taxon>Eukaryota</taxon>
        <taxon>Metazoa</taxon>
        <taxon>Chordata</taxon>
        <taxon>Craniata</taxon>
        <taxon>Vertebrata</taxon>
        <taxon>Euteleostomi</taxon>
        <taxon>Mammalia</taxon>
        <taxon>Eutheria</taxon>
        <taxon>Laurasiatheria</taxon>
        <taxon>Artiodactyla</taxon>
        <taxon>Ruminantia</taxon>
        <taxon>Pecora</taxon>
        <taxon>Cervidae</taxon>
        <taxon>Odocoileinae</taxon>
        <taxon>Rangifer</taxon>
    </lineage>
</organism>
<sequence>MATRQHLVHLTCSVRALGEKGTRSPGFGVLLGRCKCNRVNTAAPSLDCRPAPAPYPPGSGPPRSPLHKVPPGLAGAVTAAATDRGLQGAVPRGHLSQACEQRDRLRLEP</sequence>
<evidence type="ECO:0000313" key="2">
    <source>
        <dbReference type="Proteomes" id="UP001162501"/>
    </source>
</evidence>
<evidence type="ECO:0000313" key="1">
    <source>
        <dbReference type="EMBL" id="CAN0518844.1"/>
    </source>
</evidence>